<evidence type="ECO:0000256" key="4">
    <source>
        <dbReference type="ARBA" id="ARBA00022801"/>
    </source>
</evidence>
<evidence type="ECO:0000313" key="9">
    <source>
        <dbReference type="EMBL" id="SHE67717.1"/>
    </source>
</evidence>
<dbReference type="InterPro" id="IPR029045">
    <property type="entry name" value="ClpP/crotonase-like_dom_sf"/>
</dbReference>
<dbReference type="NCBIfam" id="TIGR00706">
    <property type="entry name" value="SppA_dom"/>
    <property type="match status" value="1"/>
</dbReference>
<evidence type="ECO:0000256" key="3">
    <source>
        <dbReference type="ARBA" id="ARBA00022670"/>
    </source>
</evidence>
<evidence type="ECO:0000256" key="7">
    <source>
        <dbReference type="PIRSR" id="PIRSR001217-1"/>
    </source>
</evidence>
<evidence type="ECO:0000256" key="6">
    <source>
        <dbReference type="ARBA" id="ARBA00023136"/>
    </source>
</evidence>
<dbReference type="Pfam" id="PF01343">
    <property type="entry name" value="Peptidase_S49"/>
    <property type="match status" value="2"/>
</dbReference>
<dbReference type="InterPro" id="IPR004634">
    <property type="entry name" value="Pept_S49_pIV"/>
</dbReference>
<dbReference type="GO" id="GO:0008236">
    <property type="term" value="F:serine-type peptidase activity"/>
    <property type="evidence" value="ECO:0007669"/>
    <property type="project" value="UniProtKB-KW"/>
</dbReference>
<keyword evidence="6" id="KW-0472">Membrane</keyword>
<evidence type="ECO:0000259" key="8">
    <source>
        <dbReference type="Pfam" id="PF01343"/>
    </source>
</evidence>
<evidence type="ECO:0000256" key="1">
    <source>
        <dbReference type="ARBA" id="ARBA00004370"/>
    </source>
</evidence>
<dbReference type="PANTHER" id="PTHR33209:SF1">
    <property type="entry name" value="PEPTIDASE S49 DOMAIN-CONTAINING PROTEIN"/>
    <property type="match status" value="1"/>
</dbReference>
<keyword evidence="5" id="KW-0720">Serine protease</keyword>
<evidence type="ECO:0000256" key="2">
    <source>
        <dbReference type="ARBA" id="ARBA00008683"/>
    </source>
</evidence>
<gene>
    <name evidence="9" type="ORF">SAMN05444008_102249</name>
</gene>
<comment type="similarity">
    <text evidence="2">Belongs to the peptidase S49 family.</text>
</comment>
<dbReference type="InterPro" id="IPR004635">
    <property type="entry name" value="Pept_S49_SppA"/>
</dbReference>
<dbReference type="Proteomes" id="UP000184368">
    <property type="component" value="Unassembled WGS sequence"/>
</dbReference>
<feature type="active site" description="Proton donor/acceptor" evidence="7">
    <location>
        <position position="188"/>
    </location>
</feature>
<proteinExistence type="inferred from homology"/>
<dbReference type="CDD" id="cd07023">
    <property type="entry name" value="S49_Sppa_N_C"/>
    <property type="match status" value="1"/>
</dbReference>
<dbReference type="Gene3D" id="6.20.330.10">
    <property type="match status" value="1"/>
</dbReference>
<dbReference type="NCBIfam" id="TIGR00705">
    <property type="entry name" value="SppA_67K"/>
    <property type="match status" value="1"/>
</dbReference>
<dbReference type="InterPro" id="IPR047272">
    <property type="entry name" value="S49_SppA_C"/>
</dbReference>
<dbReference type="GO" id="GO:0006465">
    <property type="term" value="P:signal peptide processing"/>
    <property type="evidence" value="ECO:0007669"/>
    <property type="project" value="InterPro"/>
</dbReference>
<feature type="domain" description="Peptidase S49" evidence="8">
    <location>
        <begin position="365"/>
        <end position="515"/>
    </location>
</feature>
<evidence type="ECO:0000313" key="10">
    <source>
        <dbReference type="Proteomes" id="UP000184368"/>
    </source>
</evidence>
<dbReference type="CDD" id="cd07018">
    <property type="entry name" value="S49_SppA_67K_type"/>
    <property type="match status" value="1"/>
</dbReference>
<dbReference type="STRING" id="1302690.BUE76_12465"/>
<keyword evidence="10" id="KW-1185">Reference proteome</keyword>
<comment type="subcellular location">
    <subcellularLocation>
        <location evidence="1">Membrane</location>
    </subcellularLocation>
</comment>
<dbReference type="InterPro" id="IPR047217">
    <property type="entry name" value="S49_SppA_67K_type_N"/>
</dbReference>
<dbReference type="GO" id="GO:0016020">
    <property type="term" value="C:membrane"/>
    <property type="evidence" value="ECO:0007669"/>
    <property type="project" value="UniProtKB-SubCell"/>
</dbReference>
<reference evidence="9 10" key="1">
    <citation type="submission" date="2016-11" db="EMBL/GenBank/DDBJ databases">
        <authorList>
            <person name="Jaros S."/>
            <person name="Januszkiewicz K."/>
            <person name="Wedrychowicz H."/>
        </authorList>
    </citation>
    <scope>NUCLEOTIDE SEQUENCE [LARGE SCALE GENOMIC DNA]</scope>
    <source>
        <strain evidence="9 10">DSM 26897</strain>
    </source>
</reference>
<dbReference type="PANTHER" id="PTHR33209">
    <property type="entry name" value="PROTEASE 4"/>
    <property type="match status" value="1"/>
</dbReference>
<dbReference type="InterPro" id="IPR002142">
    <property type="entry name" value="Peptidase_S49"/>
</dbReference>
<feature type="active site" description="Nucleophile" evidence="7">
    <location>
        <position position="381"/>
    </location>
</feature>
<sequence length="583" mass="64865">MAQFFKIFFASLLALFVFTLLSVFLFFGIVAAFSSKEKPEIEKASVLVLDLSQPFNEQERENPLADLTSSQSSAPGLFDVVRLIKTAKTDAKVSGIHIRANGNANSFASSNELRNALLDFKTSGKPVLAYADVMSQGAYFVASTANKVYINPAGGLDWSGYNIDFVFFKNLLDRLQIEPQIFYAGKFKSATEPFRTTQMTPENKVQTVEWLGDLYQHFLRSVSKSRNIDTASLHKLATIAAIQRPEDALTFKLVDGLKYDDEVRQEWKRLLKAKENEQLNLLEMSKYADAADFRVSGKDRIAVVYAQGDIVDGNGTDDNIGGDRFAALVRKVRQDRTIKAIVVRVNSGGGSALASELMWRELELAKKDKPVVMSFGDVAASGGYYMAAGADSIFAHPNTITGSIGVFTLIPNMQGFFNNKLGITFDGVKTAEFADAGGVYKPLNTTEKQIIQSGVDQIYDRFKQRVATGRKRSITYVDSIAQGRVWSGEDALRLGLVDKLGGLQDAIDCAARMAKTNNYRLREYPEQGDWFNRLLNKATNDQPGIQIREQVGQENYEVFKQLVQIRSWTKGVQARIPFYFLAK</sequence>
<dbReference type="OrthoDB" id="9764363at2"/>
<dbReference type="SUPFAM" id="SSF52096">
    <property type="entry name" value="ClpP/crotonase"/>
    <property type="match status" value="2"/>
</dbReference>
<protein>
    <submittedName>
        <fullName evidence="9">Protease-4</fullName>
    </submittedName>
</protein>
<dbReference type="EMBL" id="FQUO01000002">
    <property type="protein sequence ID" value="SHE67717.1"/>
    <property type="molecule type" value="Genomic_DNA"/>
</dbReference>
<feature type="domain" description="Peptidase S49" evidence="8">
    <location>
        <begin position="120"/>
        <end position="272"/>
    </location>
</feature>
<accession>A0A1M4VFH9</accession>
<dbReference type="Gene3D" id="3.90.226.10">
    <property type="entry name" value="2-enoyl-CoA Hydratase, Chain A, domain 1"/>
    <property type="match status" value="2"/>
</dbReference>
<dbReference type="PIRSF" id="PIRSF001217">
    <property type="entry name" value="Protease_4_SppA"/>
    <property type="match status" value="1"/>
</dbReference>
<keyword evidence="3 9" id="KW-0645">Protease</keyword>
<dbReference type="AlphaFoldDB" id="A0A1M4VFH9"/>
<name>A0A1M4VFH9_9BACT</name>
<organism evidence="9 10">
    <name type="scientific">Cnuella takakiae</name>
    <dbReference type="NCBI Taxonomy" id="1302690"/>
    <lineage>
        <taxon>Bacteria</taxon>
        <taxon>Pseudomonadati</taxon>
        <taxon>Bacteroidota</taxon>
        <taxon>Chitinophagia</taxon>
        <taxon>Chitinophagales</taxon>
        <taxon>Chitinophagaceae</taxon>
        <taxon>Cnuella</taxon>
    </lineage>
</organism>
<keyword evidence="4" id="KW-0378">Hydrolase</keyword>
<dbReference type="RefSeq" id="WP_073039938.1">
    <property type="nucleotide sequence ID" value="NZ_FQUO01000002.1"/>
</dbReference>
<evidence type="ECO:0000256" key="5">
    <source>
        <dbReference type="ARBA" id="ARBA00022825"/>
    </source>
</evidence>